<evidence type="ECO:0000313" key="2">
    <source>
        <dbReference type="Proteomes" id="UP000825381"/>
    </source>
</evidence>
<dbReference type="RefSeq" id="WP_220639910.1">
    <property type="nucleotide sequence ID" value="NZ_CP080429.1"/>
</dbReference>
<keyword evidence="2" id="KW-1185">Reference proteome</keyword>
<dbReference type="Proteomes" id="UP000825381">
    <property type="component" value="Chromosome"/>
</dbReference>
<name>A0ABX8V429_9FLAO</name>
<gene>
    <name evidence="1" type="ORF">K1I41_08355</name>
</gene>
<dbReference type="InterPro" id="IPR008964">
    <property type="entry name" value="Invasin/intimin_cell_adhesion"/>
</dbReference>
<dbReference type="EMBL" id="CP080429">
    <property type="protein sequence ID" value="QYJ67565.1"/>
    <property type="molecule type" value="Genomic_DNA"/>
</dbReference>
<evidence type="ECO:0000313" key="1">
    <source>
        <dbReference type="EMBL" id="QYJ67565.1"/>
    </source>
</evidence>
<sequence>MKKKQRIVFVLVSCSVLLFSFIAVNREKQNTDFSLLTTQNVFEAGSAIQLSFLAKNNTTASLWVQSSYGSIVLDANVKNDTITFALPHFYAKKAGKISWVLTNDATTIQKGTFEIIPKDDIRLENYLGPRSMPAGDGHYTMMVTIPTDLYDNPKPDGTPATIKWQFLDDIRTETLPTKDFISWKRIYSPEKAGKVLTSVACLGMETKETETDVYPTIPVNFKIDYSRNHAFADGNQTTTLTSSIIKDKFGNTVGDGTAVTYVVTTSKNTILKTFGSTVGGIAMAEILSPELAETYTVKAYINGMAESNTINISYKAIQPVIEYEFSEDKRTITVGTIKSFMNQIAPDGTTVTLQVYHDDKLVDTLSEYTRKGVATFKLSEEEYKAAAYYFTITAYESTITTEKIHYASKQ</sequence>
<dbReference type="InterPro" id="IPR013783">
    <property type="entry name" value="Ig-like_fold"/>
</dbReference>
<dbReference type="Gene3D" id="2.60.40.10">
    <property type="entry name" value="Immunoglobulins"/>
    <property type="match status" value="1"/>
</dbReference>
<proteinExistence type="predicted"/>
<accession>A0ABX8V429</accession>
<protein>
    <submittedName>
        <fullName evidence="1">Ig-like domain-containing protein</fullName>
    </submittedName>
</protein>
<dbReference type="SUPFAM" id="SSF49373">
    <property type="entry name" value="Invasin/intimin cell-adhesion fragments"/>
    <property type="match status" value="1"/>
</dbReference>
<reference evidence="1 2" key="1">
    <citation type="submission" date="2021-07" db="EMBL/GenBank/DDBJ databases">
        <title>Flavobacterium WSW3-B6 sp.nov, isolated from seaweed.</title>
        <authorList>
            <person name="Muhammad N."/>
            <person name="Ho H."/>
            <person name="Lee Y.-J."/>
            <person name="Nguyen T."/>
            <person name="Ho J."/>
            <person name="Kim S.-G."/>
        </authorList>
    </citation>
    <scope>NUCLEOTIDE SEQUENCE [LARGE SCALE GENOMIC DNA]</scope>
    <source>
        <strain evidence="1 2">WSW3-B6</strain>
    </source>
</reference>
<organism evidence="1 2">
    <name type="scientific">Flavobacterium litorale</name>
    <dbReference type="NCBI Taxonomy" id="2856519"/>
    <lineage>
        <taxon>Bacteria</taxon>
        <taxon>Pseudomonadati</taxon>
        <taxon>Bacteroidota</taxon>
        <taxon>Flavobacteriia</taxon>
        <taxon>Flavobacteriales</taxon>
        <taxon>Flavobacteriaceae</taxon>
        <taxon>Flavobacterium</taxon>
    </lineage>
</organism>